<dbReference type="OMA" id="SERYICE"/>
<dbReference type="InterPro" id="IPR016186">
    <property type="entry name" value="C-type_lectin-like/link_sf"/>
</dbReference>
<dbReference type="InterPro" id="IPR001304">
    <property type="entry name" value="C-type_lectin-like"/>
</dbReference>
<keyword evidence="1" id="KW-0430">Lectin</keyword>
<feature type="domain" description="C-type lectin" evidence="4">
    <location>
        <begin position="136"/>
        <end position="242"/>
    </location>
</feature>
<feature type="chain" id="PRO_5005583568" description="C-type lectin domain-containing protein" evidence="3">
    <location>
        <begin position="31"/>
        <end position="253"/>
    </location>
</feature>
<dbReference type="AlphaFoldDB" id="A0A0L8HA60"/>
<dbReference type="PANTHER" id="PTHR22799:SF6">
    <property type="entry name" value="C-TYPE LECTIN DOMAIN FAMILY 4 MEMBER M-LIKE"/>
    <property type="match status" value="1"/>
</dbReference>
<dbReference type="InterPro" id="IPR016187">
    <property type="entry name" value="CTDL_fold"/>
</dbReference>
<organism evidence="5">
    <name type="scientific">Octopus bimaculoides</name>
    <name type="common">California two-spotted octopus</name>
    <dbReference type="NCBI Taxonomy" id="37653"/>
    <lineage>
        <taxon>Eukaryota</taxon>
        <taxon>Metazoa</taxon>
        <taxon>Spiralia</taxon>
        <taxon>Lophotrochozoa</taxon>
        <taxon>Mollusca</taxon>
        <taxon>Cephalopoda</taxon>
        <taxon>Coleoidea</taxon>
        <taxon>Octopodiformes</taxon>
        <taxon>Octopoda</taxon>
        <taxon>Incirrata</taxon>
        <taxon>Octopodidae</taxon>
        <taxon>Octopus</taxon>
    </lineage>
</organism>
<dbReference type="CDD" id="cd00037">
    <property type="entry name" value="CLECT"/>
    <property type="match status" value="1"/>
</dbReference>
<dbReference type="Gene3D" id="3.10.100.10">
    <property type="entry name" value="Mannose-Binding Protein A, subunit A"/>
    <property type="match status" value="1"/>
</dbReference>
<keyword evidence="3" id="KW-0732">Signal</keyword>
<gene>
    <name evidence="5" type="ORF">OCBIM_22019154mg</name>
</gene>
<name>A0A0L8HA60_OCTBM</name>
<dbReference type="PANTHER" id="PTHR22799">
    <property type="entry name" value="TETRANECTIN-RELATED"/>
    <property type="match status" value="1"/>
</dbReference>
<reference evidence="5" key="1">
    <citation type="submission" date="2015-07" db="EMBL/GenBank/DDBJ databases">
        <title>MeaNS - Measles Nucleotide Surveillance Program.</title>
        <authorList>
            <person name="Tran T."/>
            <person name="Druce J."/>
        </authorList>
    </citation>
    <scope>NUCLEOTIDE SEQUENCE</scope>
    <source>
        <strain evidence="5">UCB-OBI-ISO-001</strain>
        <tissue evidence="5">Gonad</tissue>
    </source>
</reference>
<dbReference type="InterPro" id="IPR051663">
    <property type="entry name" value="CLec_Tetranectin-domain"/>
</dbReference>
<keyword evidence="2" id="KW-1015">Disulfide bond</keyword>
<dbReference type="PROSITE" id="PS50041">
    <property type="entry name" value="C_TYPE_LECTIN_2"/>
    <property type="match status" value="1"/>
</dbReference>
<accession>A0A0L8HA60</accession>
<dbReference type="InterPro" id="IPR018378">
    <property type="entry name" value="C-type_lectin_CS"/>
</dbReference>
<evidence type="ECO:0000313" key="5">
    <source>
        <dbReference type="EMBL" id="KOF86158.1"/>
    </source>
</evidence>
<dbReference type="PROSITE" id="PS00615">
    <property type="entry name" value="C_TYPE_LECTIN_1"/>
    <property type="match status" value="1"/>
</dbReference>
<evidence type="ECO:0000256" key="2">
    <source>
        <dbReference type="ARBA" id="ARBA00023157"/>
    </source>
</evidence>
<dbReference type="OrthoDB" id="6136486at2759"/>
<sequence length="253" mass="29545">MYCFSVSHVIRKANIHMIIFSMLLFQICLGSNVDFRECYGTRIHPSVTGIPEDDKLIQISNIRSQIQCLSQCMIHSKCTMIIYSVSYKVCILRKIKQLPVASSFIEIPPNSIYTILQAPECPISAGYIYQPEFRLCFRLSLEKKTWNQAADDCNMNRGQLMHAENEEIMKYLQTVLEKWPNDNFYFGLCKDIKKGVFLWQNGEAPTYDFWRASRPDNYGGNQHCVRLDPKSNHEWNDHPCDRDSERYICEIVM</sequence>
<evidence type="ECO:0000259" key="4">
    <source>
        <dbReference type="PROSITE" id="PS50041"/>
    </source>
</evidence>
<dbReference type="SUPFAM" id="SSF56436">
    <property type="entry name" value="C-type lectin-like"/>
    <property type="match status" value="1"/>
</dbReference>
<feature type="signal peptide" evidence="3">
    <location>
        <begin position="1"/>
        <end position="30"/>
    </location>
</feature>
<dbReference type="Pfam" id="PF00059">
    <property type="entry name" value="Lectin_C"/>
    <property type="match status" value="1"/>
</dbReference>
<dbReference type="SMART" id="SM00034">
    <property type="entry name" value="CLECT"/>
    <property type="match status" value="1"/>
</dbReference>
<dbReference type="EMBL" id="KQ418723">
    <property type="protein sequence ID" value="KOF86158.1"/>
    <property type="molecule type" value="Genomic_DNA"/>
</dbReference>
<proteinExistence type="predicted"/>
<dbReference type="GO" id="GO:0030246">
    <property type="term" value="F:carbohydrate binding"/>
    <property type="evidence" value="ECO:0007669"/>
    <property type="project" value="UniProtKB-KW"/>
</dbReference>
<evidence type="ECO:0000256" key="1">
    <source>
        <dbReference type="ARBA" id="ARBA00022734"/>
    </source>
</evidence>
<protein>
    <recommendedName>
        <fullName evidence="4">C-type lectin domain-containing protein</fullName>
    </recommendedName>
</protein>
<evidence type="ECO:0000256" key="3">
    <source>
        <dbReference type="SAM" id="SignalP"/>
    </source>
</evidence>